<feature type="non-terminal residue" evidence="1">
    <location>
        <position position="1"/>
    </location>
</feature>
<accession>A0A811UX77</accession>
<evidence type="ECO:0000313" key="2">
    <source>
        <dbReference type="Proteomes" id="UP000606786"/>
    </source>
</evidence>
<name>A0A811UX77_CERCA</name>
<protein>
    <submittedName>
        <fullName evidence="1">(Mediterranean fruit fly) hypothetical protein</fullName>
    </submittedName>
</protein>
<keyword evidence="2" id="KW-1185">Reference proteome</keyword>
<sequence>RKNKAFALPWREIQQVTSQISENSNVWHAVANLAAAVEQNMLKLLVFRVIISHEPLFRLFKVQFFKT</sequence>
<dbReference type="AlphaFoldDB" id="A0A811UX77"/>
<comment type="caution">
    <text evidence="1">The sequence shown here is derived from an EMBL/GenBank/DDBJ whole genome shotgun (WGS) entry which is preliminary data.</text>
</comment>
<evidence type="ECO:0000313" key="1">
    <source>
        <dbReference type="EMBL" id="CAD7002928.1"/>
    </source>
</evidence>
<dbReference type="EMBL" id="CAJHJT010000034">
    <property type="protein sequence ID" value="CAD7002928.1"/>
    <property type="molecule type" value="Genomic_DNA"/>
</dbReference>
<reference evidence="1" key="1">
    <citation type="submission" date="2020-11" db="EMBL/GenBank/DDBJ databases">
        <authorList>
            <person name="Whitehead M."/>
        </authorList>
    </citation>
    <scope>NUCLEOTIDE SEQUENCE</scope>
    <source>
        <strain evidence="1">EGII</strain>
    </source>
</reference>
<proteinExistence type="predicted"/>
<gene>
    <name evidence="1" type="ORF">CCAP1982_LOCUS11394</name>
</gene>
<dbReference type="Proteomes" id="UP000606786">
    <property type="component" value="Unassembled WGS sequence"/>
</dbReference>
<organism evidence="1 2">
    <name type="scientific">Ceratitis capitata</name>
    <name type="common">Mediterranean fruit fly</name>
    <name type="synonym">Tephritis capitata</name>
    <dbReference type="NCBI Taxonomy" id="7213"/>
    <lineage>
        <taxon>Eukaryota</taxon>
        <taxon>Metazoa</taxon>
        <taxon>Ecdysozoa</taxon>
        <taxon>Arthropoda</taxon>
        <taxon>Hexapoda</taxon>
        <taxon>Insecta</taxon>
        <taxon>Pterygota</taxon>
        <taxon>Neoptera</taxon>
        <taxon>Endopterygota</taxon>
        <taxon>Diptera</taxon>
        <taxon>Brachycera</taxon>
        <taxon>Muscomorpha</taxon>
        <taxon>Tephritoidea</taxon>
        <taxon>Tephritidae</taxon>
        <taxon>Ceratitis</taxon>
        <taxon>Ceratitis</taxon>
    </lineage>
</organism>